<dbReference type="AlphaFoldDB" id="A0A7C5NU25"/>
<reference evidence="1" key="1">
    <citation type="journal article" date="2020" name="mSystems">
        <title>Genome- and Community-Level Interaction Insights into Carbon Utilization and Element Cycling Functions of Hydrothermarchaeota in Hydrothermal Sediment.</title>
        <authorList>
            <person name="Zhou Z."/>
            <person name="Liu Y."/>
            <person name="Xu W."/>
            <person name="Pan J."/>
            <person name="Luo Z.H."/>
            <person name="Li M."/>
        </authorList>
    </citation>
    <scope>NUCLEOTIDE SEQUENCE [LARGE SCALE GENOMIC DNA]</scope>
    <source>
        <strain evidence="1">HyVt-93</strain>
    </source>
</reference>
<accession>A0A7C5NU25</accession>
<evidence type="ECO:0008006" key="2">
    <source>
        <dbReference type="Google" id="ProtNLM"/>
    </source>
</evidence>
<sequence length="245" mass="28316">MRKEDILVDILDYSFYKEELQKFADSLGLKKYGTKRELAKRIAKNADQEFLTKILSKLSKKDLRGYLQYYFGVGMSSRVTKEELVKTILKKTKSHHTSKSKGTYKETPVSGEYISKIIREFKRIEEPVSARDEADFEKQLLSFLKGKLSEKRPKLLEMLKRQATVGKYRIDIAFGSQVGIEIKLPKSTSSLQRLSGQVDVYKDYFKHIIVVIGDIGKKNLDIKEWAKKIRKKGAIVIVIKTEQKK</sequence>
<comment type="caution">
    <text evidence="1">The sequence shown here is derived from an EMBL/GenBank/DDBJ whole genome shotgun (WGS) entry which is preliminary data.</text>
</comment>
<dbReference type="Proteomes" id="UP000886217">
    <property type="component" value="Unassembled WGS sequence"/>
</dbReference>
<organism evidence="1">
    <name type="scientific">Thermococcus litoralis</name>
    <dbReference type="NCBI Taxonomy" id="2265"/>
    <lineage>
        <taxon>Archaea</taxon>
        <taxon>Methanobacteriati</taxon>
        <taxon>Methanobacteriota</taxon>
        <taxon>Thermococci</taxon>
        <taxon>Thermococcales</taxon>
        <taxon>Thermococcaceae</taxon>
        <taxon>Thermococcus</taxon>
    </lineage>
</organism>
<name>A0A7C5NU25_THELI</name>
<proteinExistence type="predicted"/>
<dbReference type="Pfam" id="PF18953">
    <property type="entry name" value="SAP_new25"/>
    <property type="match status" value="1"/>
</dbReference>
<protein>
    <recommendedName>
        <fullName evidence="2">SAP domain-containing protein</fullName>
    </recommendedName>
</protein>
<dbReference type="EMBL" id="DRTU01000252">
    <property type="protein sequence ID" value="HHI01046.1"/>
    <property type="molecule type" value="Genomic_DNA"/>
</dbReference>
<evidence type="ECO:0000313" key="1">
    <source>
        <dbReference type="EMBL" id="HHI01046.1"/>
    </source>
</evidence>
<gene>
    <name evidence="1" type="ORF">ENL40_06235</name>
</gene>